<name>A0AA35ZFL4_LACSI</name>
<protein>
    <submittedName>
        <fullName evidence="1">Uncharacterized protein</fullName>
    </submittedName>
</protein>
<dbReference type="Proteomes" id="UP001177003">
    <property type="component" value="Chromosome 6"/>
</dbReference>
<accession>A0AA35ZFL4</accession>
<evidence type="ECO:0000313" key="1">
    <source>
        <dbReference type="EMBL" id="CAI9291062.1"/>
    </source>
</evidence>
<proteinExistence type="predicted"/>
<keyword evidence="2" id="KW-1185">Reference proteome</keyword>
<evidence type="ECO:0000313" key="2">
    <source>
        <dbReference type="Proteomes" id="UP001177003"/>
    </source>
</evidence>
<dbReference type="AlphaFoldDB" id="A0AA35ZFL4"/>
<gene>
    <name evidence="1" type="ORF">LSALG_LOCUS30227</name>
</gene>
<dbReference type="EMBL" id="OX465082">
    <property type="protein sequence ID" value="CAI9291062.1"/>
    <property type="molecule type" value="Genomic_DNA"/>
</dbReference>
<reference evidence="1" key="1">
    <citation type="submission" date="2023-04" db="EMBL/GenBank/DDBJ databases">
        <authorList>
            <person name="Vijverberg K."/>
            <person name="Xiong W."/>
            <person name="Schranz E."/>
        </authorList>
    </citation>
    <scope>NUCLEOTIDE SEQUENCE</scope>
</reference>
<organism evidence="1 2">
    <name type="scientific">Lactuca saligna</name>
    <name type="common">Willowleaf lettuce</name>
    <dbReference type="NCBI Taxonomy" id="75948"/>
    <lineage>
        <taxon>Eukaryota</taxon>
        <taxon>Viridiplantae</taxon>
        <taxon>Streptophyta</taxon>
        <taxon>Embryophyta</taxon>
        <taxon>Tracheophyta</taxon>
        <taxon>Spermatophyta</taxon>
        <taxon>Magnoliopsida</taxon>
        <taxon>eudicotyledons</taxon>
        <taxon>Gunneridae</taxon>
        <taxon>Pentapetalae</taxon>
        <taxon>asterids</taxon>
        <taxon>campanulids</taxon>
        <taxon>Asterales</taxon>
        <taxon>Asteraceae</taxon>
        <taxon>Cichorioideae</taxon>
        <taxon>Cichorieae</taxon>
        <taxon>Lactucinae</taxon>
        <taxon>Lactuca</taxon>
    </lineage>
</organism>
<sequence>MKEAMNLPRGGTKATRLIHIGKEGEKPTFNRMPRLWSPLSDFLLPKHGCNRIHSHNCTTLWYNCCDCFDIEFGDITFTGSPGYCWKKQQS</sequence>